<feature type="transmembrane region" description="Helical" evidence="6">
    <location>
        <begin position="258"/>
        <end position="281"/>
    </location>
</feature>
<name>A0A6J3MBH0_9PEZI</name>
<evidence type="ECO:0000256" key="4">
    <source>
        <dbReference type="ARBA" id="ARBA00023136"/>
    </source>
</evidence>
<feature type="domain" description="Rhodopsin" evidence="7">
    <location>
        <begin position="41"/>
        <end position="265"/>
    </location>
</feature>
<evidence type="ECO:0000259" key="7">
    <source>
        <dbReference type="Pfam" id="PF20684"/>
    </source>
</evidence>
<feature type="transmembrane region" description="Helical" evidence="6">
    <location>
        <begin position="146"/>
        <end position="164"/>
    </location>
</feature>
<feature type="transmembrane region" description="Helical" evidence="6">
    <location>
        <begin position="61"/>
        <end position="82"/>
    </location>
</feature>
<gene>
    <name evidence="9" type="ORF">K489DRAFT_300527</name>
</gene>
<reference evidence="9" key="1">
    <citation type="submission" date="2020-01" db="EMBL/GenBank/DDBJ databases">
        <authorList>
            <consortium name="DOE Joint Genome Institute"/>
            <person name="Haridas S."/>
            <person name="Albert R."/>
            <person name="Binder M."/>
            <person name="Bloem J."/>
            <person name="Labutti K."/>
            <person name="Salamov A."/>
            <person name="Andreopoulos B."/>
            <person name="Baker S.E."/>
            <person name="Barry K."/>
            <person name="Bills G."/>
            <person name="Bluhm B.H."/>
            <person name="Cannon C."/>
            <person name="Castanera R."/>
            <person name="Culley D.E."/>
            <person name="Daum C."/>
            <person name="Ezra D."/>
            <person name="Gonzalez J.B."/>
            <person name="Henrissat B."/>
            <person name="Kuo A."/>
            <person name="Liang C."/>
            <person name="Lipzen A."/>
            <person name="Lutzoni F."/>
            <person name="Magnuson J."/>
            <person name="Mondo S."/>
            <person name="Nolan M."/>
            <person name="Ohm R."/>
            <person name="Pangilinan J."/>
            <person name="Park H.-J."/>
            <person name="Ramirez L."/>
            <person name="Alfaro M."/>
            <person name="Sun H."/>
            <person name="Tritt A."/>
            <person name="Yoshinaga Y."/>
            <person name="Zwiers L.-H."/>
            <person name="Turgeon B.G."/>
            <person name="Goodwin S.B."/>
            <person name="Spatafora J.W."/>
            <person name="Crous P.W."/>
            <person name="Grigoriev I.V."/>
        </authorList>
    </citation>
    <scope>NUCLEOTIDE SEQUENCE</scope>
    <source>
        <strain evidence="9">CBS 342.82</strain>
    </source>
</reference>
<keyword evidence="8" id="KW-1185">Reference proteome</keyword>
<evidence type="ECO:0000256" key="5">
    <source>
        <dbReference type="ARBA" id="ARBA00038359"/>
    </source>
</evidence>
<protein>
    <recommendedName>
        <fullName evidence="7">Rhodopsin domain-containing protein</fullName>
    </recommendedName>
</protein>
<organism evidence="9">
    <name type="scientific">Dissoconium aciculare CBS 342.82</name>
    <dbReference type="NCBI Taxonomy" id="1314786"/>
    <lineage>
        <taxon>Eukaryota</taxon>
        <taxon>Fungi</taxon>
        <taxon>Dikarya</taxon>
        <taxon>Ascomycota</taxon>
        <taxon>Pezizomycotina</taxon>
        <taxon>Dothideomycetes</taxon>
        <taxon>Dothideomycetidae</taxon>
        <taxon>Mycosphaerellales</taxon>
        <taxon>Dissoconiaceae</taxon>
        <taxon>Dissoconium</taxon>
    </lineage>
</organism>
<dbReference type="InterPro" id="IPR049326">
    <property type="entry name" value="Rhodopsin_dom_fungi"/>
</dbReference>
<feature type="transmembrane region" description="Helical" evidence="6">
    <location>
        <begin position="226"/>
        <end position="246"/>
    </location>
</feature>
<dbReference type="InterPro" id="IPR052337">
    <property type="entry name" value="SAT4-like"/>
</dbReference>
<evidence type="ECO:0000256" key="2">
    <source>
        <dbReference type="ARBA" id="ARBA00022692"/>
    </source>
</evidence>
<evidence type="ECO:0000313" key="8">
    <source>
        <dbReference type="Proteomes" id="UP000504637"/>
    </source>
</evidence>
<sequence length="336" mass="38350">MLMSRQLWGDAPPPPRSRMDNWPTLLFSWWATSCCAVIIILRVTGRKIRSDTLFREDKIMLLALLPLFARMVLVHFILLYGTNNIQTEGNTFTDIQIEHRVLGAKLVLAARISYAMFIWLCKLTVSEFLKRITLRIWRRSYELTLHGIRIFLLLTFIAVVISTLTECQPFEAYWQVIPDPGPRCRQGYGFLLTMSVCDIISDILLIAFPIPVVLNSGQIWKRKLQMGALFSLSVIMIAVTATRVPMVIEKNGLQQYRSMWASCEILASAAVSNAVILGSFVRGKGTKRNKYRTTDMADSIERAPTRRPTVATLHPGDSDEDLFRDLGYRVPEHLRE</sequence>
<evidence type="ECO:0000256" key="6">
    <source>
        <dbReference type="SAM" id="Phobius"/>
    </source>
</evidence>
<dbReference type="OrthoDB" id="5398233at2759"/>
<evidence type="ECO:0000256" key="1">
    <source>
        <dbReference type="ARBA" id="ARBA00004141"/>
    </source>
</evidence>
<keyword evidence="2 6" id="KW-0812">Transmembrane</keyword>
<feature type="transmembrane region" description="Helical" evidence="6">
    <location>
        <begin position="22"/>
        <end position="41"/>
    </location>
</feature>
<dbReference type="AlphaFoldDB" id="A0A6J3MBH0"/>
<reference evidence="9" key="3">
    <citation type="submission" date="2025-08" db="UniProtKB">
        <authorList>
            <consortium name="RefSeq"/>
        </authorList>
    </citation>
    <scope>IDENTIFICATION</scope>
    <source>
        <strain evidence="9">CBS 342.82</strain>
    </source>
</reference>
<keyword evidence="3 6" id="KW-1133">Transmembrane helix</keyword>
<evidence type="ECO:0000256" key="3">
    <source>
        <dbReference type="ARBA" id="ARBA00022989"/>
    </source>
</evidence>
<comment type="subcellular location">
    <subcellularLocation>
        <location evidence="1">Membrane</location>
        <topology evidence="1">Multi-pass membrane protein</topology>
    </subcellularLocation>
</comment>
<proteinExistence type="inferred from homology"/>
<dbReference type="GO" id="GO:0016020">
    <property type="term" value="C:membrane"/>
    <property type="evidence" value="ECO:0007669"/>
    <property type="project" value="UniProtKB-SubCell"/>
</dbReference>
<accession>A0A6J3MBH0</accession>
<dbReference type="PANTHER" id="PTHR33048:SF19">
    <property type="entry name" value="MEMBRANE PROTEIN PTH11-LIKE, PUTATIVE (AFU_ORTHOLOGUE AFUA_1G14080)-RELATED"/>
    <property type="match status" value="1"/>
</dbReference>
<reference evidence="9" key="2">
    <citation type="submission" date="2020-04" db="EMBL/GenBank/DDBJ databases">
        <authorList>
            <consortium name="NCBI Genome Project"/>
        </authorList>
    </citation>
    <scope>NUCLEOTIDE SEQUENCE</scope>
    <source>
        <strain evidence="9">CBS 342.82</strain>
    </source>
</reference>
<dbReference type="Pfam" id="PF20684">
    <property type="entry name" value="Fung_rhodopsin"/>
    <property type="match status" value="1"/>
</dbReference>
<feature type="transmembrane region" description="Helical" evidence="6">
    <location>
        <begin position="102"/>
        <end position="125"/>
    </location>
</feature>
<comment type="similarity">
    <text evidence="5">Belongs to the SAT4 family.</text>
</comment>
<dbReference type="Proteomes" id="UP000504637">
    <property type="component" value="Unplaced"/>
</dbReference>
<dbReference type="PROSITE" id="PS51257">
    <property type="entry name" value="PROKAR_LIPOPROTEIN"/>
    <property type="match status" value="1"/>
</dbReference>
<feature type="transmembrane region" description="Helical" evidence="6">
    <location>
        <begin position="188"/>
        <end position="214"/>
    </location>
</feature>
<dbReference type="RefSeq" id="XP_033462402.1">
    <property type="nucleotide sequence ID" value="XM_033600404.1"/>
</dbReference>
<keyword evidence="4 6" id="KW-0472">Membrane</keyword>
<dbReference type="PANTHER" id="PTHR33048">
    <property type="entry name" value="PTH11-LIKE INTEGRAL MEMBRANE PROTEIN (AFU_ORTHOLOGUE AFUA_5G11245)"/>
    <property type="match status" value="1"/>
</dbReference>
<dbReference type="GeneID" id="54358204"/>
<feature type="non-terminal residue" evidence="9">
    <location>
        <position position="336"/>
    </location>
</feature>
<evidence type="ECO:0000313" key="9">
    <source>
        <dbReference type="RefSeq" id="XP_033462402.1"/>
    </source>
</evidence>